<dbReference type="EMBL" id="LAZR01041575">
    <property type="protein sequence ID" value="KKL11622.1"/>
    <property type="molecule type" value="Genomic_DNA"/>
</dbReference>
<protein>
    <submittedName>
        <fullName evidence="1">Uncharacterized protein</fullName>
    </submittedName>
</protein>
<comment type="caution">
    <text evidence="1">The sequence shown here is derived from an EMBL/GenBank/DDBJ whole genome shotgun (WGS) entry which is preliminary data.</text>
</comment>
<accession>A0A0F9BCP1</accession>
<feature type="non-terminal residue" evidence="1">
    <location>
        <position position="124"/>
    </location>
</feature>
<gene>
    <name evidence="1" type="ORF">LCGC14_2543980</name>
</gene>
<evidence type="ECO:0000313" key="1">
    <source>
        <dbReference type="EMBL" id="KKL11622.1"/>
    </source>
</evidence>
<proteinExistence type="predicted"/>
<organism evidence="1">
    <name type="scientific">marine sediment metagenome</name>
    <dbReference type="NCBI Taxonomy" id="412755"/>
    <lineage>
        <taxon>unclassified sequences</taxon>
        <taxon>metagenomes</taxon>
        <taxon>ecological metagenomes</taxon>
    </lineage>
</organism>
<dbReference type="AlphaFoldDB" id="A0A0F9BCP1"/>
<reference evidence="1" key="1">
    <citation type="journal article" date="2015" name="Nature">
        <title>Complex archaea that bridge the gap between prokaryotes and eukaryotes.</title>
        <authorList>
            <person name="Spang A."/>
            <person name="Saw J.H."/>
            <person name="Jorgensen S.L."/>
            <person name="Zaremba-Niedzwiedzka K."/>
            <person name="Martijn J."/>
            <person name="Lind A.E."/>
            <person name="van Eijk R."/>
            <person name="Schleper C."/>
            <person name="Guy L."/>
            <person name="Ettema T.J."/>
        </authorList>
    </citation>
    <scope>NUCLEOTIDE SEQUENCE</scope>
</reference>
<name>A0A0F9BCP1_9ZZZZ</name>
<sequence length="124" mass="12713">MTQGPKSEAKLSDKVGEGQIGERGASITAAAATTYAAPSVTASNPTAPTDYVAVTDMSAEITDLQGEAMSAALQVLRDEVAAYETDISQIIVDNAATLVELDDLNDTVVLAITAANAVLSRLEA</sequence>